<evidence type="ECO:0008006" key="3">
    <source>
        <dbReference type="Google" id="ProtNLM"/>
    </source>
</evidence>
<dbReference type="EMBL" id="PDPS01000026">
    <property type="protein sequence ID" value="PID57617.1"/>
    <property type="molecule type" value="Genomic_DNA"/>
</dbReference>
<comment type="caution">
    <text evidence="1">The sequence shown here is derived from an EMBL/GenBank/DDBJ whole genome shotgun (WGS) entry which is preliminary data.</text>
</comment>
<protein>
    <recommendedName>
        <fullName evidence="3">YtxH domain-containing protein</fullName>
    </recommendedName>
</protein>
<dbReference type="AlphaFoldDB" id="A0A2G6E6P1"/>
<reference evidence="1 2" key="1">
    <citation type="submission" date="2017-10" db="EMBL/GenBank/DDBJ databases">
        <title>Novel microbial diversity and functional potential in the marine mammal oral microbiome.</title>
        <authorList>
            <person name="Dudek N.K."/>
            <person name="Sun C.L."/>
            <person name="Burstein D."/>
            <person name="Kantor R.S."/>
            <person name="Aliaga Goltsman D.S."/>
            <person name="Bik E.M."/>
            <person name="Thomas B.C."/>
            <person name="Banfield J.F."/>
            <person name="Relman D.A."/>
        </authorList>
    </citation>
    <scope>NUCLEOTIDE SEQUENCE [LARGE SCALE GENOMIC DNA]</scope>
    <source>
        <strain evidence="1">DOLZORAL124_49_17</strain>
    </source>
</reference>
<evidence type="ECO:0000313" key="1">
    <source>
        <dbReference type="EMBL" id="PID57617.1"/>
    </source>
</evidence>
<gene>
    <name evidence="1" type="ORF">CSB45_07265</name>
</gene>
<sequence>MTQSYDYSSPQPYDRTGDQYCLTSEQPLYPPSAGNQQPSWAPFYQQGTRVPDSRFHIPSEATPATGFASWFNFSNSGYLKGFVLGAGIAILLTHPAVQRTLLASGIKVWSLFQGGLEEVKEQVHDIRAEMSQKSV</sequence>
<accession>A0A2G6E6P1</accession>
<name>A0A2G6E6P1_9BACT</name>
<organism evidence="1 2">
    <name type="scientific">candidate division KSB3 bacterium</name>
    <dbReference type="NCBI Taxonomy" id="2044937"/>
    <lineage>
        <taxon>Bacteria</taxon>
        <taxon>candidate division KSB3</taxon>
    </lineage>
</organism>
<dbReference type="Proteomes" id="UP000229740">
    <property type="component" value="Unassembled WGS sequence"/>
</dbReference>
<proteinExistence type="predicted"/>
<evidence type="ECO:0000313" key="2">
    <source>
        <dbReference type="Proteomes" id="UP000229740"/>
    </source>
</evidence>